<dbReference type="Pfam" id="PF12833">
    <property type="entry name" value="HTH_18"/>
    <property type="match status" value="1"/>
</dbReference>
<dbReference type="GO" id="GO:0043565">
    <property type="term" value="F:sequence-specific DNA binding"/>
    <property type="evidence" value="ECO:0007669"/>
    <property type="project" value="InterPro"/>
</dbReference>
<evidence type="ECO:0000256" key="4">
    <source>
        <dbReference type="PROSITE-ProRule" id="PRU00169"/>
    </source>
</evidence>
<dbReference type="InterPro" id="IPR020449">
    <property type="entry name" value="Tscrpt_reg_AraC-type_HTH"/>
</dbReference>
<dbReference type="InterPro" id="IPR011006">
    <property type="entry name" value="CheY-like_superfamily"/>
</dbReference>
<dbReference type="Gene3D" id="3.40.50.2300">
    <property type="match status" value="1"/>
</dbReference>
<keyword evidence="3" id="KW-0804">Transcription</keyword>
<dbReference type="RefSeq" id="WP_099518737.1">
    <property type="nucleotide sequence ID" value="NZ_CP016808.1"/>
</dbReference>
<keyword evidence="2" id="KW-0238">DNA-binding</keyword>
<dbReference type="PROSITE" id="PS01124">
    <property type="entry name" value="HTH_ARAC_FAMILY_2"/>
    <property type="match status" value="1"/>
</dbReference>
<accession>A0A1B2DII8</accession>
<evidence type="ECO:0000313" key="7">
    <source>
        <dbReference type="EMBL" id="ANY67547.1"/>
    </source>
</evidence>
<feature type="domain" description="HTH araC/xylS-type" evidence="5">
    <location>
        <begin position="446"/>
        <end position="544"/>
    </location>
</feature>
<evidence type="ECO:0000256" key="2">
    <source>
        <dbReference type="ARBA" id="ARBA00023125"/>
    </source>
</evidence>
<evidence type="ECO:0000256" key="3">
    <source>
        <dbReference type="ARBA" id="ARBA00023163"/>
    </source>
</evidence>
<gene>
    <name evidence="7" type="ORF">BBD42_14490</name>
</gene>
<dbReference type="AlphaFoldDB" id="A0A1B2DII8"/>
<protein>
    <recommendedName>
        <fullName evidence="8">DNA-binding response regulator</fullName>
    </recommendedName>
</protein>
<dbReference type="PROSITE" id="PS50110">
    <property type="entry name" value="RESPONSE_REGULATORY"/>
    <property type="match status" value="1"/>
</dbReference>
<dbReference type="SUPFAM" id="SSF46689">
    <property type="entry name" value="Homeodomain-like"/>
    <property type="match status" value="2"/>
</dbReference>
<dbReference type="SUPFAM" id="SSF52172">
    <property type="entry name" value="CheY-like"/>
    <property type="match status" value="1"/>
</dbReference>
<dbReference type="PANTHER" id="PTHR43280:SF2">
    <property type="entry name" value="HTH-TYPE TRANSCRIPTIONAL REGULATOR EXSA"/>
    <property type="match status" value="1"/>
</dbReference>
<name>A0A1B2DII8_9BACL</name>
<feature type="modified residue" description="4-aspartylphosphate" evidence="4">
    <location>
        <position position="55"/>
    </location>
</feature>
<dbReference type="SMART" id="SM00448">
    <property type="entry name" value="REC"/>
    <property type="match status" value="1"/>
</dbReference>
<feature type="domain" description="Response regulatory" evidence="6">
    <location>
        <begin position="3"/>
        <end position="120"/>
    </location>
</feature>
<evidence type="ECO:0000256" key="1">
    <source>
        <dbReference type="ARBA" id="ARBA00023015"/>
    </source>
</evidence>
<dbReference type="Pfam" id="PF00072">
    <property type="entry name" value="Response_reg"/>
    <property type="match status" value="1"/>
</dbReference>
<dbReference type="PROSITE" id="PS00041">
    <property type="entry name" value="HTH_ARAC_FAMILY_1"/>
    <property type="match status" value="1"/>
</dbReference>
<dbReference type="EMBL" id="CP016808">
    <property type="protein sequence ID" value="ANY67547.1"/>
    <property type="molecule type" value="Genomic_DNA"/>
</dbReference>
<keyword evidence="1" id="KW-0805">Transcription regulation</keyword>
<evidence type="ECO:0000259" key="6">
    <source>
        <dbReference type="PROSITE" id="PS50110"/>
    </source>
</evidence>
<dbReference type="SMART" id="SM00342">
    <property type="entry name" value="HTH_ARAC"/>
    <property type="match status" value="1"/>
</dbReference>
<reference evidence="7" key="1">
    <citation type="submission" date="2016-08" db="EMBL/GenBank/DDBJ databases">
        <title>Complete Genome Seqeunce of Paenibacillus sp. BIHB 4019 from tea rhizoplane.</title>
        <authorList>
            <person name="Thakur R."/>
            <person name="Swarnkar M.K."/>
            <person name="Gulati A."/>
        </authorList>
    </citation>
    <scope>NUCLEOTIDE SEQUENCE [LARGE SCALE GENOMIC DNA]</scope>
    <source>
        <strain evidence="7">BIHB4019</strain>
    </source>
</reference>
<dbReference type="InterPro" id="IPR001789">
    <property type="entry name" value="Sig_transdc_resp-reg_receiver"/>
</dbReference>
<evidence type="ECO:0008006" key="8">
    <source>
        <dbReference type="Google" id="ProtNLM"/>
    </source>
</evidence>
<dbReference type="InterPro" id="IPR009057">
    <property type="entry name" value="Homeodomain-like_sf"/>
</dbReference>
<dbReference type="CDD" id="cd17536">
    <property type="entry name" value="REC_YesN-like"/>
    <property type="match status" value="1"/>
</dbReference>
<proteinExistence type="predicted"/>
<dbReference type="GO" id="GO:0003700">
    <property type="term" value="F:DNA-binding transcription factor activity"/>
    <property type="evidence" value="ECO:0007669"/>
    <property type="project" value="InterPro"/>
</dbReference>
<evidence type="ECO:0000259" key="5">
    <source>
        <dbReference type="PROSITE" id="PS01124"/>
    </source>
</evidence>
<sequence>MVKVMLVDDDYPVLDLLAFAIEWEELGFRLLGMHENGEVALAAALEEMPDILITDIGMPRMDGLELIRRLKERKPELRVAVLSCHDEFRYAQQALKLQVQDYLLKDTLDPSDIRKLLLQFQAELNVTKDLHMEQLRKEHMVDRNKALLKEQFIKATLHQPMLDPEKWQQELGAFGLPFGACERVIPVLGIIDDYPRALQRFRSEEVLRFVVDNVTREVMASRETGCPAAHFVYSPQESFFMQVCPHGLKINGFDEVKLLLAEVQRMLKSSLKLTMSFLIGDSASDPLSLRESLAELLSGAEARFYRAPGSIVKAGAVQAAQPAKPGSDNPLLERFGEAAELLREALLGHKREAAEELVRQWLSLAEQRRLPPEQVKDWVFKLLLDVKLKLQLMQHTRSASSIDVSHHEVWELGSLSELQAWLIAHCLSAITASENGVSGSKRAEVIDACEYVSQHLDKKISLDEVADQLFMNPSYFSRLFKKEMGETFIEYVIRMKMHRAKELLDQTGSPVGKICETLGYDNQSYFIKLFKSCTGVTPVEYRRGQKRL</sequence>
<keyword evidence="4" id="KW-0597">Phosphoprotein</keyword>
<dbReference type="Gene3D" id="1.10.10.60">
    <property type="entry name" value="Homeodomain-like"/>
    <property type="match status" value="2"/>
</dbReference>
<dbReference type="InterPro" id="IPR018060">
    <property type="entry name" value="HTH_AraC"/>
</dbReference>
<dbReference type="PRINTS" id="PR00032">
    <property type="entry name" value="HTHARAC"/>
</dbReference>
<dbReference type="InterPro" id="IPR018062">
    <property type="entry name" value="HTH_AraC-typ_CS"/>
</dbReference>
<dbReference type="PANTHER" id="PTHR43280">
    <property type="entry name" value="ARAC-FAMILY TRANSCRIPTIONAL REGULATOR"/>
    <property type="match status" value="1"/>
</dbReference>
<dbReference type="GO" id="GO:0000160">
    <property type="term" value="P:phosphorelay signal transduction system"/>
    <property type="evidence" value="ECO:0007669"/>
    <property type="project" value="InterPro"/>
</dbReference>
<organism evidence="7">
    <name type="scientific">Paenibacillus sp. BIHB 4019</name>
    <dbReference type="NCBI Taxonomy" id="1870819"/>
    <lineage>
        <taxon>Bacteria</taxon>
        <taxon>Bacillati</taxon>
        <taxon>Bacillota</taxon>
        <taxon>Bacilli</taxon>
        <taxon>Bacillales</taxon>
        <taxon>Paenibacillaceae</taxon>
        <taxon>Paenibacillus</taxon>
    </lineage>
</organism>